<name>A0ABP9U821_9BACT</name>
<accession>A0ABP9U821</accession>
<keyword evidence="2" id="KW-1185">Reference proteome</keyword>
<organism evidence="1 2">
    <name type="scientific">Ureaplasma ceti</name>
    <dbReference type="NCBI Taxonomy" id="3119530"/>
    <lineage>
        <taxon>Bacteria</taxon>
        <taxon>Bacillati</taxon>
        <taxon>Mycoplasmatota</taxon>
        <taxon>Mycoplasmoidales</taxon>
        <taxon>Mycoplasmoidaceae</taxon>
        <taxon>Ureaplasma</taxon>
    </lineage>
</organism>
<evidence type="ECO:0008006" key="3">
    <source>
        <dbReference type="Google" id="ProtNLM"/>
    </source>
</evidence>
<reference evidence="1" key="1">
    <citation type="submission" date="2024-02" db="EMBL/GenBank/DDBJ databases">
        <title>Draft genome sequence of new strains in genus Ureaplasma.</title>
        <authorList>
            <person name="Nakajima Y."/>
            <person name="Segawa T."/>
        </authorList>
    </citation>
    <scope>NUCLEOTIDE SEQUENCE [LARGE SCALE GENOMIC DNA]</scope>
    <source>
        <strain evidence="1">OM1</strain>
    </source>
</reference>
<proteinExistence type="predicted"/>
<dbReference type="Proteomes" id="UP001449582">
    <property type="component" value="Unassembled WGS sequence"/>
</dbReference>
<evidence type="ECO:0000313" key="1">
    <source>
        <dbReference type="EMBL" id="GAA5414312.1"/>
    </source>
</evidence>
<protein>
    <recommendedName>
        <fullName evidence="3">HNH endonuclease</fullName>
    </recommendedName>
</protein>
<dbReference type="RefSeq" id="WP_353289478.1">
    <property type="nucleotide sequence ID" value="NZ_BAABQM010000001.1"/>
</dbReference>
<evidence type="ECO:0000313" key="2">
    <source>
        <dbReference type="Proteomes" id="UP001449582"/>
    </source>
</evidence>
<dbReference type="EMBL" id="BAABQM010000001">
    <property type="protein sequence ID" value="GAA5414312.1"/>
    <property type="molecule type" value="Genomic_DNA"/>
</dbReference>
<gene>
    <name evidence="1" type="ORF">UREOM_0230</name>
</gene>
<comment type="caution">
    <text evidence="1">The sequence shown here is derived from an EMBL/GenBank/DDBJ whole genome shotgun (WGS) entry which is preliminary data.</text>
</comment>
<sequence>MTNKQQTIWNNTTGVANDYAKDPFGVTIYKGALGQEHSEYGFTLDHVWPESKDGSSEIENLQSTSYQVNWNKADKMAGKLKISYRDNRNNLVTLERVYQVVKRPFYNRSNGKRIGAYKLKIEIYDLELNGYRSMEQFLNINFDVYRDGFASDLNNNYSVIIVDSYGLVKYNGQWYYRELDPNRHEGTVAFKSQTSWKAYKA</sequence>